<dbReference type="Pfam" id="PF21180">
    <property type="entry name" value="TOP6A-Spo11_Toprim"/>
    <property type="match status" value="1"/>
</dbReference>
<accession>A0A7J3ZKD8</accession>
<dbReference type="InterPro" id="IPR003586">
    <property type="entry name" value="Hint_dom_C"/>
</dbReference>
<keyword evidence="2" id="KW-0651">Protein splicing</keyword>
<dbReference type="Pfam" id="PF14890">
    <property type="entry name" value="Intein_splicing"/>
    <property type="match status" value="1"/>
</dbReference>
<dbReference type="PROSITE" id="PS50819">
    <property type="entry name" value="INTEIN_ENDONUCLEASE"/>
    <property type="match status" value="1"/>
</dbReference>
<dbReference type="InterPro" id="IPR002815">
    <property type="entry name" value="Spo11/TopoVI_A"/>
</dbReference>
<dbReference type="GO" id="GO:0004519">
    <property type="term" value="F:endonuclease activity"/>
    <property type="evidence" value="ECO:0007669"/>
    <property type="project" value="InterPro"/>
</dbReference>
<dbReference type="Gene3D" id="3.40.1360.10">
    <property type="match status" value="1"/>
</dbReference>
<dbReference type="CDD" id="cd00081">
    <property type="entry name" value="Hint"/>
    <property type="match status" value="2"/>
</dbReference>
<dbReference type="EMBL" id="DRZC01000054">
    <property type="protein sequence ID" value="HHQ80547.1"/>
    <property type="molecule type" value="Genomic_DNA"/>
</dbReference>
<dbReference type="PANTHER" id="PTHR10848">
    <property type="entry name" value="MEIOTIC RECOMBINATION PROTEIN SPO11"/>
    <property type="match status" value="1"/>
</dbReference>
<keyword evidence="1" id="KW-0068">Autocatalytic cleavage</keyword>
<dbReference type="GO" id="GO:0003677">
    <property type="term" value="F:DNA binding"/>
    <property type="evidence" value="ECO:0007669"/>
    <property type="project" value="InterPro"/>
</dbReference>
<dbReference type="PROSITE" id="PS50818">
    <property type="entry name" value="INTEIN_C_TER"/>
    <property type="match status" value="1"/>
</dbReference>
<dbReference type="InterPro" id="IPR003587">
    <property type="entry name" value="Hint_dom_N"/>
</dbReference>
<dbReference type="InterPro" id="IPR030934">
    <property type="entry name" value="Intein_C"/>
</dbReference>
<dbReference type="SUPFAM" id="SSF56726">
    <property type="entry name" value="DNA topoisomerase IV, alpha subunit"/>
    <property type="match status" value="1"/>
</dbReference>
<evidence type="ECO:0000256" key="1">
    <source>
        <dbReference type="ARBA" id="ARBA00022813"/>
    </source>
</evidence>
<dbReference type="SUPFAM" id="SSF51294">
    <property type="entry name" value="Hedgehog/intein (Hint) domain"/>
    <property type="match status" value="1"/>
</dbReference>
<evidence type="ECO:0000256" key="2">
    <source>
        <dbReference type="ARBA" id="ARBA00023000"/>
    </source>
</evidence>
<reference evidence="4" key="1">
    <citation type="journal article" date="2020" name="mSystems">
        <title>Genome- and Community-Level Interaction Insights into Carbon Utilization and Element Cycling Functions of Hydrothermarchaeota in Hydrothermal Sediment.</title>
        <authorList>
            <person name="Zhou Z."/>
            <person name="Liu Y."/>
            <person name="Xu W."/>
            <person name="Pan J."/>
            <person name="Luo Z.H."/>
            <person name="Li M."/>
        </authorList>
    </citation>
    <scope>NUCLEOTIDE SEQUENCE [LARGE SCALE GENOMIC DNA]</scope>
    <source>
        <strain evidence="4">SpSt-1116</strain>
    </source>
</reference>
<dbReference type="InterPro" id="IPR004042">
    <property type="entry name" value="Intein_endonuc_central"/>
</dbReference>
<dbReference type="InterPro" id="IPR036078">
    <property type="entry name" value="Spo11/TopoVI_A_sf"/>
</dbReference>
<dbReference type="Pfam" id="PF14528">
    <property type="entry name" value="LAGLIDADG_3"/>
    <property type="match status" value="1"/>
</dbReference>
<comment type="caution">
    <text evidence="4">The sequence shown here is derived from an EMBL/GenBank/DDBJ whole genome shotgun (WGS) entry which is preliminary data.</text>
</comment>
<dbReference type="SMART" id="SM00306">
    <property type="entry name" value="HintN"/>
    <property type="match status" value="1"/>
</dbReference>
<gene>
    <name evidence="4" type="ORF">ENM78_03735</name>
</gene>
<dbReference type="GO" id="GO:0003918">
    <property type="term" value="F:DNA topoisomerase type II (double strand cut, ATP-hydrolyzing) activity"/>
    <property type="evidence" value="ECO:0007669"/>
    <property type="project" value="InterPro"/>
</dbReference>
<proteinExistence type="predicted"/>
<dbReference type="NCBIfam" id="TIGR01443">
    <property type="entry name" value="intein_Cterm"/>
    <property type="match status" value="1"/>
</dbReference>
<name>A0A7J3ZKD8_9CREN</name>
<dbReference type="InterPro" id="IPR036844">
    <property type="entry name" value="Hint_dom_sf"/>
</dbReference>
<dbReference type="InterPro" id="IPR004860">
    <property type="entry name" value="LAGLIDADG_dom"/>
</dbReference>
<dbReference type="InterPro" id="IPR006142">
    <property type="entry name" value="INTEIN"/>
</dbReference>
<evidence type="ECO:0000313" key="4">
    <source>
        <dbReference type="EMBL" id="HHQ80547.1"/>
    </source>
</evidence>
<dbReference type="PANTHER" id="PTHR10848:SF0">
    <property type="entry name" value="MEIOTIC RECOMBINATION PROTEIN SPO11"/>
    <property type="match status" value="1"/>
</dbReference>
<dbReference type="InterPro" id="IPR027434">
    <property type="entry name" value="Homing_endonucl"/>
</dbReference>
<dbReference type="Gene3D" id="2.170.16.10">
    <property type="entry name" value="Hedgehog/Intein (Hint) domain"/>
    <property type="match status" value="2"/>
</dbReference>
<dbReference type="InterPro" id="IPR034136">
    <property type="entry name" value="TOPRIM_Topo6A/Spo11"/>
</dbReference>
<dbReference type="AlphaFoldDB" id="A0A7J3ZKD8"/>
<dbReference type="GO" id="GO:0005694">
    <property type="term" value="C:chromosome"/>
    <property type="evidence" value="ECO:0007669"/>
    <property type="project" value="InterPro"/>
</dbReference>
<feature type="domain" description="DOD-type homing endonuclease" evidence="3">
    <location>
        <begin position="159"/>
        <end position="294"/>
    </location>
</feature>
<dbReference type="Gene3D" id="3.10.28.10">
    <property type="entry name" value="Homing endonucleases"/>
    <property type="match status" value="1"/>
</dbReference>
<dbReference type="SMART" id="SM00305">
    <property type="entry name" value="HintC"/>
    <property type="match status" value="1"/>
</dbReference>
<dbReference type="SUPFAM" id="SSF55608">
    <property type="entry name" value="Homing endonucleases"/>
    <property type="match status" value="1"/>
</dbReference>
<protein>
    <recommendedName>
        <fullName evidence="3">DOD-type homing endonuclease domain-containing protein</fullName>
    </recommendedName>
</protein>
<dbReference type="PRINTS" id="PR00379">
    <property type="entry name" value="INTEIN"/>
</dbReference>
<evidence type="ECO:0000259" key="3">
    <source>
        <dbReference type="PROSITE" id="PS50819"/>
    </source>
</evidence>
<sequence length="637" mass="71819">MEVLSWSPVTGRVRWSPVGYIYRHRVREPILRIRTRGRGVVRVTKAHSLFVFRDGKVRVVPAKEIRPGDYIIVAERLPDLVNSGDPTIVIASLLGKAASRDSRRGFDLRNAINLLVDGWTIRLEEASNEEALKAEAVKLSRSKRIVPNVVSLDEDLAWLMGLYTARGNSHRDRYLVFNLSTSKREKVEKVAKMLREKFNIEPRVVANRAKGLTRVTIGSRVLYMLFEELGLVGAIESRRVPSIIVNSPPTIVLAYLKGLIDGDGSIDERGNVAYSTRSSVLARQLFLLLLSLGVNPTLVQNGEDNTIRIDRNPTRTPPEIYEYVAGRKAKPGRDPLSERIYSLPVTDELKKRLAELASEKSPQHLSESESGTITKAELRDLLKRGLVDLDEGYRVLVNGDSVVVRVDAVEEEGYEGYVYDFAVPGDNSFIGGYGVVYHNSDPYGFYIYSVFKIGSITLSYESERLATPSARFLGVMMSDVFGDDVPVDEIHVEDLDGKGDGSVAAKRELKESFLKALKRYGYKGKLDKKPYLTKEERKTFIIRANQRDIARAIELVGQKVVRDILGREPRVQVGRGEEKIKRSPGYEWFKDPRWIKEIGIFLLTRSKLEIEAIASKGLKFLAFEYLPTKIETGDWIE</sequence>
<organism evidence="4">
    <name type="scientific">Fervidicoccus fontis</name>
    <dbReference type="NCBI Taxonomy" id="683846"/>
    <lineage>
        <taxon>Archaea</taxon>
        <taxon>Thermoproteota</taxon>
        <taxon>Thermoprotei</taxon>
        <taxon>Fervidicoccales</taxon>
        <taxon>Fervidicoccaceae</taxon>
        <taxon>Fervidicoccus</taxon>
    </lineage>
</organism>
<dbReference type="GO" id="GO:0016539">
    <property type="term" value="P:intein-mediated protein splicing"/>
    <property type="evidence" value="ECO:0007669"/>
    <property type="project" value="InterPro"/>
</dbReference>